<dbReference type="InterPro" id="IPR016024">
    <property type="entry name" value="ARM-type_fold"/>
</dbReference>
<dbReference type="InterPro" id="IPR000225">
    <property type="entry name" value="Armadillo"/>
</dbReference>
<name>A0AAP0MQG4_9ROSI</name>
<reference evidence="6 7" key="1">
    <citation type="submission" date="2024-05" db="EMBL/GenBank/DDBJ databases">
        <title>Haplotype-resolved chromosome-level genome assembly of Huyou (Citrus changshanensis).</title>
        <authorList>
            <person name="Miao C."/>
            <person name="Chen W."/>
            <person name="Wu Y."/>
            <person name="Wang L."/>
            <person name="Zhao S."/>
            <person name="Grierson D."/>
            <person name="Xu C."/>
            <person name="Chen K."/>
        </authorList>
    </citation>
    <scope>NUCLEOTIDE SEQUENCE [LARGE SCALE GENOMIC DNA]</scope>
    <source>
        <strain evidence="6">01-14</strain>
        <tissue evidence="6">Leaf</tissue>
    </source>
</reference>
<comment type="caution">
    <text evidence="6">The sequence shown here is derived from an EMBL/GenBank/DDBJ whole genome shotgun (WGS) entry which is preliminary data.</text>
</comment>
<dbReference type="SUPFAM" id="SSF48371">
    <property type="entry name" value="ARM repeat"/>
    <property type="match status" value="1"/>
</dbReference>
<keyword evidence="2" id="KW-0813">Transport</keyword>
<sequence length="353" mass="38886">MRVDYLQLQYEAACVLTNIASETSENTKVVIDYGAVPIFVNLLASPSDDVRDEAIWALGIVAGDSPRCHDLVLGEGALIPLLAQLSEHAKLSMLRITIWTLSNLCKGKPQPPFDQVRPALPTLAQLIHLDDEEVLSHACWTLSYLSDGTNDKIQVVIEAGVCRRLVELLGHPSPLVLTPALRIVGNIVTGDDFHTHSGNREHIQAVIDAGLIGPLVNLLQDVDFDIKNWAAWAISNATFRGTHEQIKYLVREGCIKPLCDLLLCADLEIVNVCLEGLENILKVGEVEKNTGSTTGEVNQYARLVEAGGLKKIEGLKSHDDNGIREKAVKILETYWFLEEDYDTEEEDAQGSDY</sequence>
<dbReference type="Proteomes" id="UP001428341">
    <property type="component" value="Unassembled WGS sequence"/>
</dbReference>
<dbReference type="InterPro" id="IPR032413">
    <property type="entry name" value="Arm_3"/>
</dbReference>
<dbReference type="EMBL" id="JBCGBO010000003">
    <property type="protein sequence ID" value="KAK9215241.1"/>
    <property type="molecule type" value="Genomic_DNA"/>
</dbReference>
<evidence type="ECO:0000256" key="3">
    <source>
        <dbReference type="ARBA" id="ARBA00022737"/>
    </source>
</evidence>
<evidence type="ECO:0000256" key="4">
    <source>
        <dbReference type="ARBA" id="ARBA00022927"/>
    </source>
</evidence>
<proteinExistence type="inferred from homology"/>
<accession>A0AAP0MQG4</accession>
<evidence type="ECO:0000256" key="2">
    <source>
        <dbReference type="ARBA" id="ARBA00022448"/>
    </source>
</evidence>
<comment type="similarity">
    <text evidence="1">Belongs to the importin alpha family.</text>
</comment>
<dbReference type="PROSITE" id="PS50176">
    <property type="entry name" value="ARM_REPEAT"/>
    <property type="match status" value="2"/>
</dbReference>
<protein>
    <recommendedName>
        <fullName evidence="8">Importin subunit alpha</fullName>
    </recommendedName>
</protein>
<dbReference type="InterPro" id="IPR011989">
    <property type="entry name" value="ARM-like"/>
</dbReference>
<keyword evidence="7" id="KW-1185">Reference proteome</keyword>
<evidence type="ECO:0000313" key="6">
    <source>
        <dbReference type="EMBL" id="KAK9215241.1"/>
    </source>
</evidence>
<evidence type="ECO:0000256" key="1">
    <source>
        <dbReference type="ARBA" id="ARBA00010394"/>
    </source>
</evidence>
<dbReference type="AlphaFoldDB" id="A0AAP0MQG4"/>
<dbReference type="GO" id="GO:0015031">
    <property type="term" value="P:protein transport"/>
    <property type="evidence" value="ECO:0007669"/>
    <property type="project" value="UniProtKB-KW"/>
</dbReference>
<keyword evidence="4" id="KW-0653">Protein transport</keyword>
<dbReference type="Pfam" id="PF16186">
    <property type="entry name" value="Arm_3"/>
    <property type="match status" value="1"/>
</dbReference>
<organism evidence="6 7">
    <name type="scientific">Citrus x changshan-huyou</name>
    <dbReference type="NCBI Taxonomy" id="2935761"/>
    <lineage>
        <taxon>Eukaryota</taxon>
        <taxon>Viridiplantae</taxon>
        <taxon>Streptophyta</taxon>
        <taxon>Embryophyta</taxon>
        <taxon>Tracheophyta</taxon>
        <taxon>Spermatophyta</taxon>
        <taxon>Magnoliopsida</taxon>
        <taxon>eudicotyledons</taxon>
        <taxon>Gunneridae</taxon>
        <taxon>Pentapetalae</taxon>
        <taxon>rosids</taxon>
        <taxon>malvids</taxon>
        <taxon>Sapindales</taxon>
        <taxon>Rutaceae</taxon>
        <taxon>Aurantioideae</taxon>
        <taxon>Citrus</taxon>
    </lineage>
</organism>
<feature type="repeat" description="ARM" evidence="5">
    <location>
        <begin position="118"/>
        <end position="160"/>
    </location>
</feature>
<dbReference type="Pfam" id="PF00514">
    <property type="entry name" value="Arm"/>
    <property type="match status" value="6"/>
</dbReference>
<keyword evidence="3" id="KW-0677">Repeat</keyword>
<dbReference type="PANTHER" id="PTHR23316">
    <property type="entry name" value="IMPORTIN ALPHA"/>
    <property type="match status" value="1"/>
</dbReference>
<evidence type="ECO:0000256" key="5">
    <source>
        <dbReference type="PROSITE-ProRule" id="PRU00259"/>
    </source>
</evidence>
<dbReference type="Gene3D" id="1.25.10.10">
    <property type="entry name" value="Leucine-rich Repeat Variant"/>
    <property type="match status" value="1"/>
</dbReference>
<evidence type="ECO:0008006" key="8">
    <source>
        <dbReference type="Google" id="ProtNLM"/>
    </source>
</evidence>
<gene>
    <name evidence="6" type="ORF">WN944_007245</name>
</gene>
<dbReference type="SMART" id="SM00185">
    <property type="entry name" value="ARM"/>
    <property type="match status" value="6"/>
</dbReference>
<evidence type="ECO:0000313" key="7">
    <source>
        <dbReference type="Proteomes" id="UP001428341"/>
    </source>
</evidence>
<feature type="repeat" description="ARM" evidence="5">
    <location>
        <begin position="34"/>
        <end position="76"/>
    </location>
</feature>